<sequence>MKKVDDTLEKLYKYYKYSCNHSASLKAVQIAFIQAPLTIKQAKHHRWLSHNQAVASIVRSYQAIVVDLETSNISSDPVGNGILKSLKDPTTLRCLLLLADTLPHLCTVSLLFQRRDVNLGMVKTTMDKTLKTLQIRKTQDGPWLLKEQQIAANINITTEPKADFNTKVRTPFLDQLIDNVTARFTDSDIIDQLSIMDLNGTDTLPALYGFTELYTLADHFSMDPEDLQTQWLCTGYLNCTKNHLNSVSSPHLVKMETKVGKSLPDRMKDMLDNQLMCDITFNVGPNKSPTKAHRYMLASASPVFYSMFDGPLAEKGVVDIPDIRYEDFSLILQYVSFMVNTGSLIN</sequence>
<dbReference type="InterPro" id="IPR000210">
    <property type="entry name" value="BTB/POZ_dom"/>
</dbReference>
<dbReference type="Proteomes" id="UP000507470">
    <property type="component" value="Unassembled WGS sequence"/>
</dbReference>
<dbReference type="OrthoDB" id="6091699at2759"/>
<organism evidence="2 3">
    <name type="scientific">Mytilus coruscus</name>
    <name type="common">Sea mussel</name>
    <dbReference type="NCBI Taxonomy" id="42192"/>
    <lineage>
        <taxon>Eukaryota</taxon>
        <taxon>Metazoa</taxon>
        <taxon>Spiralia</taxon>
        <taxon>Lophotrochozoa</taxon>
        <taxon>Mollusca</taxon>
        <taxon>Bivalvia</taxon>
        <taxon>Autobranchia</taxon>
        <taxon>Pteriomorphia</taxon>
        <taxon>Mytilida</taxon>
        <taxon>Mytiloidea</taxon>
        <taxon>Mytilidae</taxon>
        <taxon>Mytilinae</taxon>
        <taxon>Mytilus</taxon>
    </lineage>
</organism>
<feature type="domain" description="BTB" evidence="1">
    <location>
        <begin position="277"/>
        <end position="335"/>
    </location>
</feature>
<dbReference type="PANTHER" id="PTHR46880">
    <property type="entry name" value="RAS-ASSOCIATING DOMAIN-CONTAINING PROTEIN"/>
    <property type="match status" value="1"/>
</dbReference>
<keyword evidence="3" id="KW-1185">Reference proteome</keyword>
<name>A0A6J8BNN5_MYTCO</name>
<dbReference type="Gene3D" id="3.30.710.10">
    <property type="entry name" value="Potassium Channel Kv1.1, Chain A"/>
    <property type="match status" value="1"/>
</dbReference>
<evidence type="ECO:0000313" key="2">
    <source>
        <dbReference type="EMBL" id="CAC5384710.1"/>
    </source>
</evidence>
<evidence type="ECO:0000313" key="3">
    <source>
        <dbReference type="Proteomes" id="UP000507470"/>
    </source>
</evidence>
<reference evidence="2 3" key="1">
    <citation type="submission" date="2020-06" db="EMBL/GenBank/DDBJ databases">
        <authorList>
            <person name="Li R."/>
            <person name="Bekaert M."/>
        </authorList>
    </citation>
    <scope>NUCLEOTIDE SEQUENCE [LARGE SCALE GENOMIC DNA]</scope>
    <source>
        <strain evidence="3">wild</strain>
    </source>
</reference>
<dbReference type="PANTHER" id="PTHR46880:SF5">
    <property type="entry name" value="DUF4371 DOMAIN-CONTAINING PROTEIN"/>
    <property type="match status" value="1"/>
</dbReference>
<accession>A0A6J8BNN5</accession>
<dbReference type="SUPFAM" id="SSF54695">
    <property type="entry name" value="POZ domain"/>
    <property type="match status" value="1"/>
</dbReference>
<dbReference type="InterPro" id="IPR011333">
    <property type="entry name" value="SKP1/BTB/POZ_sf"/>
</dbReference>
<dbReference type="EMBL" id="CACVKT020003630">
    <property type="protein sequence ID" value="CAC5384710.1"/>
    <property type="molecule type" value="Genomic_DNA"/>
</dbReference>
<dbReference type="AlphaFoldDB" id="A0A6J8BNN5"/>
<proteinExistence type="predicted"/>
<gene>
    <name evidence="2" type="ORF">MCOR_20322</name>
</gene>
<dbReference type="Pfam" id="PF00651">
    <property type="entry name" value="BTB"/>
    <property type="match status" value="1"/>
</dbReference>
<evidence type="ECO:0000259" key="1">
    <source>
        <dbReference type="PROSITE" id="PS50097"/>
    </source>
</evidence>
<protein>
    <recommendedName>
        <fullName evidence="1">BTB domain-containing protein</fullName>
    </recommendedName>
</protein>
<dbReference type="PROSITE" id="PS50097">
    <property type="entry name" value="BTB"/>
    <property type="match status" value="1"/>
</dbReference>